<dbReference type="FunCoup" id="F6UCD8">
    <property type="interactions" value="19"/>
</dbReference>
<dbReference type="AlphaFoldDB" id="F6UCD8"/>
<reference evidence="9" key="1">
    <citation type="journal article" date="2002" name="Science">
        <title>The draft genome of Ciona intestinalis: insights into chordate and vertebrate origins.</title>
        <authorList>
            <person name="Dehal P."/>
            <person name="Satou Y."/>
            <person name="Campbell R.K."/>
            <person name="Chapman J."/>
            <person name="Degnan B."/>
            <person name="De Tomaso A."/>
            <person name="Davidson B."/>
            <person name="Di Gregorio A."/>
            <person name="Gelpke M."/>
            <person name="Goodstein D.M."/>
            <person name="Harafuji N."/>
            <person name="Hastings K.E."/>
            <person name="Ho I."/>
            <person name="Hotta K."/>
            <person name="Huang W."/>
            <person name="Kawashima T."/>
            <person name="Lemaire P."/>
            <person name="Martinez D."/>
            <person name="Meinertzhagen I.A."/>
            <person name="Necula S."/>
            <person name="Nonaka M."/>
            <person name="Putnam N."/>
            <person name="Rash S."/>
            <person name="Saiga H."/>
            <person name="Satake M."/>
            <person name="Terry A."/>
            <person name="Yamada L."/>
            <person name="Wang H.G."/>
            <person name="Awazu S."/>
            <person name="Azumi K."/>
            <person name="Boore J."/>
            <person name="Branno M."/>
            <person name="Chin-Bow S."/>
            <person name="DeSantis R."/>
            <person name="Doyle S."/>
            <person name="Francino P."/>
            <person name="Keys D.N."/>
            <person name="Haga S."/>
            <person name="Hayashi H."/>
            <person name="Hino K."/>
            <person name="Imai K.S."/>
            <person name="Inaba K."/>
            <person name="Kano S."/>
            <person name="Kobayashi K."/>
            <person name="Kobayashi M."/>
            <person name="Lee B.I."/>
            <person name="Makabe K.W."/>
            <person name="Manohar C."/>
            <person name="Matassi G."/>
            <person name="Medina M."/>
            <person name="Mochizuki Y."/>
            <person name="Mount S."/>
            <person name="Morishita T."/>
            <person name="Miura S."/>
            <person name="Nakayama A."/>
            <person name="Nishizaka S."/>
            <person name="Nomoto H."/>
            <person name="Ohta F."/>
            <person name="Oishi K."/>
            <person name="Rigoutsos I."/>
            <person name="Sano M."/>
            <person name="Sasaki A."/>
            <person name="Sasakura Y."/>
            <person name="Shoguchi E."/>
            <person name="Shin-i T."/>
            <person name="Spagnuolo A."/>
            <person name="Stainier D."/>
            <person name="Suzuki M.M."/>
            <person name="Tassy O."/>
            <person name="Takatori N."/>
            <person name="Tokuoka M."/>
            <person name="Yagi K."/>
            <person name="Yoshizaki F."/>
            <person name="Wada S."/>
            <person name="Zhang C."/>
            <person name="Hyatt P.D."/>
            <person name="Larimer F."/>
            <person name="Detter C."/>
            <person name="Doggett N."/>
            <person name="Glavina T."/>
            <person name="Hawkins T."/>
            <person name="Richardson P."/>
            <person name="Lucas S."/>
            <person name="Kohara Y."/>
            <person name="Levine M."/>
            <person name="Satoh N."/>
            <person name="Rokhsar D.S."/>
        </authorList>
    </citation>
    <scope>NUCLEOTIDE SEQUENCE [LARGE SCALE GENOMIC DNA]</scope>
</reference>
<dbReference type="PANTHER" id="PTHR13780:SF35">
    <property type="entry name" value="LD22662P"/>
    <property type="match status" value="1"/>
</dbReference>
<accession>F6UCD8</accession>
<dbReference type="GO" id="GO:0006110">
    <property type="term" value="P:regulation of glycolytic process"/>
    <property type="evidence" value="ECO:0000318"/>
    <property type="project" value="GO_Central"/>
</dbReference>
<feature type="compositionally biased region" description="Basic and acidic residues" evidence="6">
    <location>
        <begin position="119"/>
        <end position="136"/>
    </location>
</feature>
<dbReference type="PROSITE" id="PS51371">
    <property type="entry name" value="CBS"/>
    <property type="match status" value="2"/>
</dbReference>
<feature type="domain" description="CBS" evidence="7">
    <location>
        <begin position="571"/>
        <end position="630"/>
    </location>
</feature>
<feature type="region of interest" description="Disordered" evidence="6">
    <location>
        <begin position="99"/>
        <end position="186"/>
    </location>
</feature>
<evidence type="ECO:0000256" key="2">
    <source>
        <dbReference type="ARBA" id="ARBA00022737"/>
    </source>
</evidence>
<dbReference type="GO" id="GO:0045722">
    <property type="term" value="P:positive regulation of gluconeogenesis"/>
    <property type="evidence" value="ECO:0000318"/>
    <property type="project" value="GO_Central"/>
</dbReference>
<comment type="similarity">
    <text evidence="1">Belongs to the 5'-AMP-activated protein kinase gamma subunit family.</text>
</comment>
<name>F6UCD8_CIOIN</name>
<dbReference type="GO" id="GO:0043609">
    <property type="term" value="P:regulation of carbon utilization"/>
    <property type="evidence" value="ECO:0000318"/>
    <property type="project" value="GO_Central"/>
</dbReference>
<dbReference type="InterPro" id="IPR050511">
    <property type="entry name" value="AMPK_gamma/SDS23_families"/>
</dbReference>
<evidence type="ECO:0000256" key="1">
    <source>
        <dbReference type="ARBA" id="ARBA00006750"/>
    </source>
</evidence>
<dbReference type="SMART" id="SM00116">
    <property type="entry name" value="CBS"/>
    <property type="match status" value="4"/>
</dbReference>
<dbReference type="GO" id="GO:0019887">
    <property type="term" value="F:protein kinase regulator activity"/>
    <property type="evidence" value="ECO:0000318"/>
    <property type="project" value="GO_Central"/>
</dbReference>
<dbReference type="PANTHER" id="PTHR13780">
    <property type="entry name" value="AMP-ACTIVATED PROTEIN KINASE, GAMMA REGULATORY SUBUNIT"/>
    <property type="match status" value="1"/>
</dbReference>
<feature type="region of interest" description="Disordered" evidence="6">
    <location>
        <begin position="506"/>
        <end position="565"/>
    </location>
</feature>
<keyword evidence="2" id="KW-0677">Repeat</keyword>
<keyword evidence="3 5" id="KW-0129">CBS domain</keyword>
<feature type="region of interest" description="Disordered" evidence="6">
    <location>
        <begin position="225"/>
        <end position="247"/>
    </location>
</feature>
<feature type="compositionally biased region" description="Polar residues" evidence="6">
    <location>
        <begin position="172"/>
        <end position="186"/>
    </location>
</feature>
<dbReference type="GO" id="GO:0031588">
    <property type="term" value="C:nucleotide-activated protein kinase complex"/>
    <property type="evidence" value="ECO:0000318"/>
    <property type="project" value="GO_Central"/>
</dbReference>
<organism evidence="8 9">
    <name type="scientific">Ciona intestinalis</name>
    <name type="common">Transparent sea squirt</name>
    <name type="synonym">Ascidia intestinalis</name>
    <dbReference type="NCBI Taxonomy" id="7719"/>
    <lineage>
        <taxon>Eukaryota</taxon>
        <taxon>Metazoa</taxon>
        <taxon>Chordata</taxon>
        <taxon>Tunicata</taxon>
        <taxon>Ascidiacea</taxon>
        <taxon>Phlebobranchia</taxon>
        <taxon>Cionidae</taxon>
        <taxon>Ciona</taxon>
    </lineage>
</organism>
<protein>
    <recommendedName>
        <fullName evidence="7">CBS domain-containing protein</fullName>
    </recommendedName>
</protein>
<dbReference type="EMBL" id="EAAA01002091">
    <property type="status" value="NOT_ANNOTATED_CDS"/>
    <property type="molecule type" value="Genomic_DNA"/>
</dbReference>
<dbReference type="InterPro" id="IPR000644">
    <property type="entry name" value="CBS_dom"/>
</dbReference>
<dbReference type="Ensembl" id="ENSCINT00000012975.3">
    <property type="protein sequence ID" value="ENSCINP00000012975.3"/>
    <property type="gene ID" value="ENSCING00000006296.3"/>
</dbReference>
<evidence type="ECO:0000256" key="6">
    <source>
        <dbReference type="SAM" id="MobiDB-lite"/>
    </source>
</evidence>
<dbReference type="GO" id="GO:0019901">
    <property type="term" value="F:protein kinase binding"/>
    <property type="evidence" value="ECO:0000318"/>
    <property type="project" value="GO_Central"/>
</dbReference>
<keyword evidence="9" id="KW-1185">Reference proteome</keyword>
<evidence type="ECO:0000259" key="7">
    <source>
        <dbReference type="PROSITE" id="PS51371"/>
    </source>
</evidence>
<comment type="subunit">
    <text evidence="4">AMPK is a heterotrimer of an alpha catalytic subunit (PRKAA1 or PRKAA2), a beta (PRKAB1 or PRKAB2) and a gamma non-catalytic subunits (PRKAG1, PRKAG2 or PRKAG3). Interacts with FNIP1 and FNIP2.</text>
</comment>
<reference evidence="8" key="3">
    <citation type="submission" date="2025-08" db="UniProtKB">
        <authorList>
            <consortium name="Ensembl"/>
        </authorList>
    </citation>
    <scope>IDENTIFICATION</scope>
</reference>
<evidence type="ECO:0000256" key="3">
    <source>
        <dbReference type="ARBA" id="ARBA00023122"/>
    </source>
</evidence>
<evidence type="ECO:0000256" key="4">
    <source>
        <dbReference type="ARBA" id="ARBA00025878"/>
    </source>
</evidence>
<dbReference type="InParanoid" id="F6UCD8"/>
<reference evidence="8" key="4">
    <citation type="submission" date="2025-09" db="UniProtKB">
        <authorList>
            <consortium name="Ensembl"/>
        </authorList>
    </citation>
    <scope>IDENTIFICATION</scope>
</reference>
<sequence length="681" mass="76274">MDIPKVSQSKSYDVDDFPISAYSRSLNGPNSGMSTSFNRYSMSPRSTSVMFQYYSTPKGYYKSPRPRSGIASFDRSNVANTPHMQKYDRSLVRTISDSCGDEQDKQQVASGIPQTIQRDVLEDPRRRAWSESDKKGFSSMNSSRMSALRKLRKKLSRSGSQKKKDDAAGSRPVSQSRLSSDASISNLEEGKPLILHSPTETPKSPFPFPLNDDAREGFSNLSLYEEDETSNTPQTKSSSPQSNEEVPLSPVSNLIYQRFLEEHTCYDIMPTSCKLIVFDTRLQASKAFHALLSNCVRSAPLWDSTASCYVGMLTVTDFINMIITCHRSLNLQMDFLEEESLEAWRQTLGKQSNFTNVQPHHSLLHSLRILTNEHFHGVPVLDSTSGDIFHVVNHKRILRFLHLFMNELPIPDFMHQTLKESGVGTYKNVCTIYRNQSLLEVLEVISEQKLTAIPVIDENDEVVDVFCKLDIIPLAAQSLYRELNMTLDVALQSRYTPLFEDEALPTNQYPRYSSPKPTRRELRRTKLPDASTPTNARGRHNDNSIVYSSSPHRAAQSPPVVHEPLRHSRSITNPLVKCKLSDKLKTIIDRLVATEANLLVVVTECSNHVVGVVTASDVLCYITDPESNAVESKPTPPVPNLSSESITINMAHDSGYTSSSSTIKCADEENNPVTAFFNDGA</sequence>
<feature type="domain" description="CBS" evidence="7">
    <location>
        <begin position="425"/>
        <end position="483"/>
    </location>
</feature>
<dbReference type="SUPFAM" id="SSF54631">
    <property type="entry name" value="CBS-domain pair"/>
    <property type="match status" value="2"/>
</dbReference>
<dbReference type="HOGENOM" id="CLU_404182_0_0_1"/>
<dbReference type="EMBL" id="EAAA01002092">
    <property type="status" value="NOT_ANNOTATED_CDS"/>
    <property type="molecule type" value="Genomic_DNA"/>
</dbReference>
<evidence type="ECO:0000313" key="9">
    <source>
        <dbReference type="Proteomes" id="UP000008144"/>
    </source>
</evidence>
<proteinExistence type="inferred from homology"/>
<dbReference type="Gene3D" id="3.10.580.10">
    <property type="entry name" value="CBS-domain"/>
    <property type="match status" value="3"/>
</dbReference>
<feature type="compositionally biased region" description="Polar residues" evidence="6">
    <location>
        <begin position="230"/>
        <end position="247"/>
    </location>
</feature>
<feature type="compositionally biased region" description="Polar residues" evidence="6">
    <location>
        <begin position="106"/>
        <end position="117"/>
    </location>
</feature>
<dbReference type="CDD" id="cd04618">
    <property type="entry name" value="CBS_euAMPK_gamma-like_repeat1"/>
    <property type="match status" value="1"/>
</dbReference>
<dbReference type="STRING" id="7719.ENSCINP00000012975"/>
<feature type="compositionally biased region" description="Basic residues" evidence="6">
    <location>
        <begin position="147"/>
        <end position="156"/>
    </location>
</feature>
<dbReference type="GO" id="GO:0005737">
    <property type="term" value="C:cytoplasm"/>
    <property type="evidence" value="ECO:0000318"/>
    <property type="project" value="GO_Central"/>
</dbReference>
<feature type="compositionally biased region" description="Basic and acidic residues" evidence="6">
    <location>
        <begin position="518"/>
        <end position="527"/>
    </location>
</feature>
<dbReference type="Proteomes" id="UP000008144">
    <property type="component" value="Chromosome 5"/>
</dbReference>
<dbReference type="Pfam" id="PF00571">
    <property type="entry name" value="CBS"/>
    <property type="match status" value="2"/>
</dbReference>
<dbReference type="GO" id="GO:0016208">
    <property type="term" value="F:AMP binding"/>
    <property type="evidence" value="ECO:0000318"/>
    <property type="project" value="GO_Central"/>
</dbReference>
<reference evidence="8" key="2">
    <citation type="journal article" date="2008" name="Genome Biol.">
        <title>Improved genome assembly and evidence-based global gene model set for the chordate Ciona intestinalis: new insight into intron and operon populations.</title>
        <authorList>
            <person name="Satou Y."/>
            <person name="Mineta K."/>
            <person name="Ogasawara M."/>
            <person name="Sasakura Y."/>
            <person name="Shoguchi E."/>
            <person name="Ueno K."/>
            <person name="Yamada L."/>
            <person name="Matsumoto J."/>
            <person name="Wasserscheid J."/>
            <person name="Dewar K."/>
            <person name="Wiley G.B."/>
            <person name="Macmil S.L."/>
            <person name="Roe B.A."/>
            <person name="Zeller R.W."/>
            <person name="Hastings K.E."/>
            <person name="Lemaire P."/>
            <person name="Lindquist E."/>
            <person name="Endo T."/>
            <person name="Hotta K."/>
            <person name="Inaba K."/>
        </authorList>
    </citation>
    <scope>NUCLEOTIDE SEQUENCE [LARGE SCALE GENOMIC DNA]</scope>
    <source>
        <strain evidence="8">wild type</strain>
    </source>
</reference>
<dbReference type="InterPro" id="IPR046342">
    <property type="entry name" value="CBS_dom_sf"/>
</dbReference>
<evidence type="ECO:0000256" key="5">
    <source>
        <dbReference type="PROSITE-ProRule" id="PRU00703"/>
    </source>
</evidence>
<dbReference type="GeneTree" id="ENSGT00950000183019"/>
<evidence type="ECO:0000313" key="8">
    <source>
        <dbReference type="Ensembl" id="ENSCINP00000012975.3"/>
    </source>
</evidence>
<dbReference type="GO" id="GO:0005634">
    <property type="term" value="C:nucleus"/>
    <property type="evidence" value="ECO:0000318"/>
    <property type="project" value="GO_Central"/>
</dbReference>
<dbReference type="GO" id="GO:0042149">
    <property type="term" value="P:cellular response to glucose starvation"/>
    <property type="evidence" value="ECO:0000318"/>
    <property type="project" value="GO_Central"/>
</dbReference>